<evidence type="ECO:0000256" key="1">
    <source>
        <dbReference type="ARBA" id="ARBA00022630"/>
    </source>
</evidence>
<dbReference type="Gene3D" id="3.30.9.10">
    <property type="entry name" value="D-Amino Acid Oxidase, subunit A, domain 2"/>
    <property type="match status" value="1"/>
</dbReference>
<dbReference type="Gene3D" id="3.40.30.120">
    <property type="match status" value="1"/>
</dbReference>
<reference evidence="4 5" key="1">
    <citation type="submission" date="2014-03" db="EMBL/GenBank/DDBJ databases">
        <title>Draft Genome of Photorhabdus temperata Meg1.</title>
        <authorList>
            <person name="Hurst S.G.IV."/>
            <person name="Morris K."/>
            <person name="Thomas K."/>
            <person name="Tisa L.S."/>
        </authorList>
    </citation>
    <scope>NUCLEOTIDE SEQUENCE [LARGE SCALE GENOMIC DNA]</scope>
    <source>
        <strain evidence="4 5">Meg1</strain>
    </source>
</reference>
<dbReference type="Proteomes" id="UP000028002">
    <property type="component" value="Unassembled WGS sequence"/>
</dbReference>
<dbReference type="AlphaFoldDB" id="A0A081S2V7"/>
<evidence type="ECO:0000259" key="3">
    <source>
        <dbReference type="Pfam" id="PF01494"/>
    </source>
</evidence>
<dbReference type="RefSeq" id="WP_023044476.1">
    <property type="nucleotide sequence ID" value="NZ_CAWLUD010000001.1"/>
</dbReference>
<dbReference type="InterPro" id="IPR036188">
    <property type="entry name" value="FAD/NAD-bd_sf"/>
</dbReference>
<accession>A0A081S2V7</accession>
<dbReference type="InterPro" id="IPR002938">
    <property type="entry name" value="FAD-bd"/>
</dbReference>
<name>A0A081S2V7_PHOTE</name>
<dbReference type="GO" id="GO:0071949">
    <property type="term" value="F:FAD binding"/>
    <property type="evidence" value="ECO:0007669"/>
    <property type="project" value="InterPro"/>
</dbReference>
<dbReference type="InterPro" id="IPR050641">
    <property type="entry name" value="RIFMO-like"/>
</dbReference>
<keyword evidence="4" id="KW-0560">Oxidoreductase</keyword>
<evidence type="ECO:0000313" key="4">
    <source>
        <dbReference type="EMBL" id="KER05260.1"/>
    </source>
</evidence>
<dbReference type="Gene3D" id="3.50.50.60">
    <property type="entry name" value="FAD/NAD(P)-binding domain"/>
    <property type="match status" value="1"/>
</dbReference>
<evidence type="ECO:0000313" key="5">
    <source>
        <dbReference type="Proteomes" id="UP000028002"/>
    </source>
</evidence>
<dbReference type="PRINTS" id="PR00420">
    <property type="entry name" value="RNGMNOXGNASE"/>
</dbReference>
<dbReference type="PATRIC" id="fig|1393735.3.peg.162"/>
<dbReference type="GO" id="GO:0018666">
    <property type="term" value="F:2,4-dichlorophenol 6-monooxygenase activity"/>
    <property type="evidence" value="ECO:0007669"/>
    <property type="project" value="UniProtKB-EC"/>
</dbReference>
<proteinExistence type="predicted"/>
<dbReference type="SUPFAM" id="SSF51905">
    <property type="entry name" value="FAD/NAD(P)-binding domain"/>
    <property type="match status" value="1"/>
</dbReference>
<sequence>MIETDVLIVGSGPSGSAAALFLSTYGINTLVITKHRWLANTPRAHITNQRTIEILSEFGVGDELMASSVLNDVMGNSIFCDTLAGKEIARIKSWGAHPERLSDYTIASPFTICDIPQTYLEPILIGRAVKNGAHVKFSSEYIKAIQDKHGVTVTVFDRLEKREYQIRAKYLIGADGAKSKVCSDAKLPMKGELNLAGCINIFFNADLSALVSHRPGALFLIFNNEAISGGIGVGALRMVRPWKEWLGVWNYDMAQPPPVITENDAVNILKKLIGNCDVDINIKSISTWTVNNMYAEAYSNQRIFCVGDAVHRHPPNNGLGSNTSIQDSYNLCWKLAYVLKQYAGTALLETYSQERVPIGKAVVARAIQSISESQELSLSLGLDKPAISTAEFLSSDDDIIGIARRDRFYKALRLKNYELNGHGVELNQLYESAAILRGDIAGEGKKSDDLHFMYHSTFIPGARIPHVWLSQKGKIISSINLVGHGQYSLFTGIGGKKWINAVENYNEEHVCKIIAYIIGPGEDVDDIYGDFYGRCNFDETSCILVRPDGHIAWYCRDNKDHEKILAETMIKILLR</sequence>
<keyword evidence="2" id="KW-0274">FAD</keyword>
<dbReference type="Pfam" id="PF01494">
    <property type="entry name" value="FAD_binding_3"/>
    <property type="match status" value="1"/>
</dbReference>
<feature type="domain" description="FAD-binding" evidence="3">
    <location>
        <begin position="3"/>
        <end position="366"/>
    </location>
</feature>
<evidence type="ECO:0000256" key="2">
    <source>
        <dbReference type="ARBA" id="ARBA00022827"/>
    </source>
</evidence>
<dbReference type="PANTHER" id="PTHR43004:SF8">
    <property type="entry name" value="FAD-BINDING DOMAIN-CONTAINING PROTEIN-RELATED"/>
    <property type="match status" value="1"/>
</dbReference>
<dbReference type="EMBL" id="JGVH01000001">
    <property type="protein sequence ID" value="KER05260.1"/>
    <property type="molecule type" value="Genomic_DNA"/>
</dbReference>
<comment type="caution">
    <text evidence="4">The sequence shown here is derived from an EMBL/GenBank/DDBJ whole genome shotgun (WGS) entry which is preliminary data.</text>
</comment>
<keyword evidence="1" id="KW-0285">Flavoprotein</keyword>
<protein>
    <submittedName>
        <fullName evidence="4">2-polyprenyl-6-methoxyphenol hydroxylase-like oxidoreductase</fullName>
        <ecNumber evidence="4">1.14.13.20</ecNumber>
    </submittedName>
</protein>
<dbReference type="EC" id="1.14.13.20" evidence="4"/>
<organism evidence="4 5">
    <name type="scientific">Photorhabdus temperata subsp. temperata Meg1</name>
    <dbReference type="NCBI Taxonomy" id="1393735"/>
    <lineage>
        <taxon>Bacteria</taxon>
        <taxon>Pseudomonadati</taxon>
        <taxon>Pseudomonadota</taxon>
        <taxon>Gammaproteobacteria</taxon>
        <taxon>Enterobacterales</taxon>
        <taxon>Morganellaceae</taxon>
        <taxon>Photorhabdus</taxon>
    </lineage>
</organism>
<dbReference type="Pfam" id="PF21274">
    <property type="entry name" value="Rng_hyd_C"/>
    <property type="match status" value="1"/>
</dbReference>
<dbReference type="PANTHER" id="PTHR43004">
    <property type="entry name" value="TRK SYSTEM POTASSIUM UPTAKE PROTEIN"/>
    <property type="match status" value="1"/>
</dbReference>
<gene>
    <name evidence="4" type="ORF">MEG1DRAFT_00156</name>
</gene>